<feature type="compositionally biased region" description="Low complexity" evidence="1">
    <location>
        <begin position="144"/>
        <end position="175"/>
    </location>
</feature>
<name>A0A6I8UFN2_DROPS</name>
<evidence type="ECO:0000313" key="3">
    <source>
        <dbReference type="Proteomes" id="UP000001819"/>
    </source>
</evidence>
<feature type="region of interest" description="Disordered" evidence="1">
    <location>
        <begin position="213"/>
        <end position="238"/>
    </location>
</feature>
<feature type="signal peptide" evidence="2">
    <location>
        <begin position="1"/>
        <end position="22"/>
    </location>
</feature>
<dbReference type="InParanoid" id="A0A6I8UFN2"/>
<keyword evidence="3" id="KW-1185">Reference proteome</keyword>
<sequence length="339" mass="37609">MTSNRIWLVLPLAMMLATLILAKSSVQAAPVEEVDVNVDKGQSQSQSQNQLSSTLEKDRQRIDCKLTFDAATMGSLGCHDEMDMGQEVEAAVAESGASSTANKPVQLQRHLKSPDSQPIYELQLVVWPSDIEDGDDFNPLEDSTTTTTTTTKPTPTTTTTPTPTPTPTTTITPPTTTTATQIWPLYEDQLAVFPQMDFEEENLDYFLDEPVPAPAPPSISSTTARPRPIDPTGTTTPTPTYVVEHYHVIHPNGTEEYKLVLSNGLANYKKLYTKRVGEQLINVQEGYNSVPIAGRRNLIQTQYFIADERGYNVYKIEQNYHQPGLPKHLHYKATKPSNM</sequence>
<keyword evidence="2" id="KW-0732">Signal</keyword>
<protein>
    <submittedName>
        <fullName evidence="4">Mediator of RNA polymerase II transcription subunit 13</fullName>
    </submittedName>
</protein>
<dbReference type="Proteomes" id="UP000001819">
    <property type="component" value="Chromosome X"/>
</dbReference>
<evidence type="ECO:0000313" key="4">
    <source>
        <dbReference type="RefSeq" id="XP_001354728.4"/>
    </source>
</evidence>
<reference evidence="4" key="1">
    <citation type="submission" date="2025-08" db="UniProtKB">
        <authorList>
            <consortium name="RefSeq"/>
        </authorList>
    </citation>
    <scope>IDENTIFICATION</scope>
    <source>
        <strain evidence="4">MV-25-SWS-2005</strain>
        <tissue evidence="4">Whole body</tissue>
    </source>
</reference>
<evidence type="ECO:0000256" key="2">
    <source>
        <dbReference type="SAM" id="SignalP"/>
    </source>
</evidence>
<feature type="chain" id="PRO_5026040421" evidence="2">
    <location>
        <begin position="23"/>
        <end position="339"/>
    </location>
</feature>
<dbReference type="RefSeq" id="XP_001354728.4">
    <property type="nucleotide sequence ID" value="XM_001354692.4"/>
</dbReference>
<gene>
    <name evidence="4" type="primary">LOC4814970</name>
</gene>
<evidence type="ECO:0000256" key="1">
    <source>
        <dbReference type="SAM" id="MobiDB-lite"/>
    </source>
</evidence>
<organism evidence="3 4">
    <name type="scientific">Drosophila pseudoobscura pseudoobscura</name>
    <name type="common">Fruit fly</name>
    <dbReference type="NCBI Taxonomy" id="46245"/>
    <lineage>
        <taxon>Eukaryota</taxon>
        <taxon>Metazoa</taxon>
        <taxon>Ecdysozoa</taxon>
        <taxon>Arthropoda</taxon>
        <taxon>Hexapoda</taxon>
        <taxon>Insecta</taxon>
        <taxon>Pterygota</taxon>
        <taxon>Neoptera</taxon>
        <taxon>Endopterygota</taxon>
        <taxon>Diptera</taxon>
        <taxon>Brachycera</taxon>
        <taxon>Muscomorpha</taxon>
        <taxon>Ephydroidea</taxon>
        <taxon>Drosophilidae</taxon>
        <taxon>Drosophila</taxon>
        <taxon>Sophophora</taxon>
    </lineage>
</organism>
<feature type="compositionally biased region" description="Low complexity" evidence="1">
    <location>
        <begin position="218"/>
        <end position="238"/>
    </location>
</feature>
<feature type="region of interest" description="Disordered" evidence="1">
    <location>
        <begin position="133"/>
        <end position="175"/>
    </location>
</feature>
<accession>A0A6I8UFN2</accession>
<proteinExistence type="predicted"/>
<dbReference type="KEGG" id="dpo:4814970"/>
<dbReference type="AlphaFoldDB" id="A0A6I8UFN2"/>